<feature type="non-terminal residue" evidence="1">
    <location>
        <position position="1"/>
    </location>
</feature>
<protein>
    <submittedName>
        <fullName evidence="1">Uncharacterized protein</fullName>
    </submittedName>
</protein>
<comment type="caution">
    <text evidence="1">The sequence shown here is derived from an EMBL/GenBank/DDBJ whole genome shotgun (WGS) entry which is preliminary data.</text>
</comment>
<name>A0A0F8VPS9_9ZZZZ</name>
<dbReference type="EMBL" id="LAZR01070016">
    <property type="protein sequence ID" value="KKK46342.1"/>
    <property type="molecule type" value="Genomic_DNA"/>
</dbReference>
<organism evidence="1">
    <name type="scientific">marine sediment metagenome</name>
    <dbReference type="NCBI Taxonomy" id="412755"/>
    <lineage>
        <taxon>unclassified sequences</taxon>
        <taxon>metagenomes</taxon>
        <taxon>ecological metagenomes</taxon>
    </lineage>
</organism>
<accession>A0A0F8VPS9</accession>
<reference evidence="1" key="1">
    <citation type="journal article" date="2015" name="Nature">
        <title>Complex archaea that bridge the gap between prokaryotes and eukaryotes.</title>
        <authorList>
            <person name="Spang A."/>
            <person name="Saw J.H."/>
            <person name="Jorgensen S.L."/>
            <person name="Zaremba-Niedzwiedzka K."/>
            <person name="Martijn J."/>
            <person name="Lind A.E."/>
            <person name="van Eijk R."/>
            <person name="Schleper C."/>
            <person name="Guy L."/>
            <person name="Ettema T.J."/>
        </authorList>
    </citation>
    <scope>NUCLEOTIDE SEQUENCE</scope>
</reference>
<evidence type="ECO:0000313" key="1">
    <source>
        <dbReference type="EMBL" id="KKK46342.1"/>
    </source>
</evidence>
<proteinExistence type="predicted"/>
<sequence>AGEPLRVTLGGKQYEIKPLKINAQYRWRKRFYEEFSKAAQPFLSKRKPGLLARLMGKDETDQFVEGLRVALLDVPERISDLFFAYAPYLPRAEIEETATEVELVRAFKEVVQLGFPFVEMLKTLMALAKLPQSEKPTNARSASGASPRTM</sequence>
<gene>
    <name evidence="1" type="ORF">LCGC14_3164050</name>
</gene>
<dbReference type="AlphaFoldDB" id="A0A0F8VPS9"/>